<protein>
    <recommendedName>
        <fullName evidence="4">AI-2E family transporter</fullName>
    </recommendedName>
</protein>
<evidence type="ECO:0000256" key="1">
    <source>
        <dbReference type="SAM" id="Phobius"/>
    </source>
</evidence>
<evidence type="ECO:0000313" key="2">
    <source>
        <dbReference type="EMBL" id="OCX72061.1"/>
    </source>
</evidence>
<feature type="transmembrane region" description="Helical" evidence="1">
    <location>
        <begin position="7"/>
        <end position="27"/>
    </location>
</feature>
<dbReference type="RefSeq" id="WP_065975316.1">
    <property type="nucleotide sequence ID" value="NZ_LGYM01000015.1"/>
</dbReference>
<organism evidence="2 3">
    <name type="scientific">Acidithiobacillus thiooxidans</name>
    <name type="common">Thiobacillus thiooxidans</name>
    <dbReference type="NCBI Taxonomy" id="930"/>
    <lineage>
        <taxon>Bacteria</taxon>
        <taxon>Pseudomonadati</taxon>
        <taxon>Pseudomonadota</taxon>
        <taxon>Acidithiobacillia</taxon>
        <taxon>Acidithiobacillales</taxon>
        <taxon>Acidithiobacillaceae</taxon>
        <taxon>Acidithiobacillus</taxon>
    </lineage>
</organism>
<gene>
    <name evidence="2" type="ORF">A6M23_10415</name>
</gene>
<name>A0A1C2IQ64_ACITH</name>
<evidence type="ECO:0008006" key="4">
    <source>
        <dbReference type="Google" id="ProtNLM"/>
    </source>
</evidence>
<evidence type="ECO:0000313" key="3">
    <source>
        <dbReference type="Proteomes" id="UP000095008"/>
    </source>
</evidence>
<keyword evidence="3" id="KW-1185">Reference proteome</keyword>
<proteinExistence type="predicted"/>
<comment type="caution">
    <text evidence="2">The sequence shown here is derived from an EMBL/GenBank/DDBJ whole genome shotgun (WGS) entry which is preliminary data.</text>
</comment>
<feature type="transmembrane region" description="Helical" evidence="1">
    <location>
        <begin position="33"/>
        <end position="50"/>
    </location>
</feature>
<sequence>MDHIIAIFRHLDLVPVICAVLALLLFWFFLRKLLVLLVVILVAFVILSLVDPTITSELQSMVQPILPSWLRVE</sequence>
<dbReference type="GeneID" id="60695994"/>
<accession>A0A1C2IQ64</accession>
<keyword evidence="1" id="KW-1133">Transmembrane helix</keyword>
<dbReference type="AlphaFoldDB" id="A0A1C2IQ64"/>
<keyword evidence="1" id="KW-0812">Transmembrane</keyword>
<dbReference type="EMBL" id="LWRY01000118">
    <property type="protein sequence ID" value="OCX72061.1"/>
    <property type="molecule type" value="Genomic_DNA"/>
</dbReference>
<keyword evidence="1" id="KW-0472">Membrane</keyword>
<reference evidence="2" key="1">
    <citation type="journal article" date="2016" name="Int. J. Mol. Sci.">
        <title>Comparative genomics of the extreme acidophile Acidithiobacillus thiooxidans reveals intraspecific divergence and niche adaptation.</title>
        <authorList>
            <person name="Zhang X."/>
            <person name="Feng X."/>
            <person name="Tao J."/>
            <person name="Ma L."/>
            <person name="Xiao Y."/>
            <person name="Liang Y."/>
            <person name="Liu X."/>
            <person name="Yin H."/>
        </authorList>
    </citation>
    <scope>NUCLEOTIDE SEQUENCE [LARGE SCALE GENOMIC DNA]</scope>
    <source>
        <strain evidence="2">DXS-W</strain>
    </source>
</reference>
<dbReference type="Proteomes" id="UP000095008">
    <property type="component" value="Unassembled WGS sequence"/>
</dbReference>